<dbReference type="AlphaFoldDB" id="A0AA40EAV5"/>
<keyword evidence="3" id="KW-1185">Reference proteome</keyword>
<dbReference type="Proteomes" id="UP001172101">
    <property type="component" value="Unassembled WGS sequence"/>
</dbReference>
<feature type="compositionally biased region" description="Low complexity" evidence="1">
    <location>
        <begin position="73"/>
        <end position="83"/>
    </location>
</feature>
<comment type="caution">
    <text evidence="2">The sequence shown here is derived from an EMBL/GenBank/DDBJ whole genome shotgun (WGS) entry which is preliminary data.</text>
</comment>
<sequence length="226" mass="24514">MQEQSLLACRCWRSSVCYFSTWPLLPRQPLRLCSGDAWPPHRGPPFGFVIKTPNCRAGRVGSASPAKSHGPMPASRASEVPPAAVPPSLRMGVAVLLMHCRTLHGRVPYPARTPIQYRLRDGREDAGPARIPQLAAVVAEEGVLDAEVNRETLAVLAARRTARRTASVLCTDSYSALGVRFKAGLAATPLSVEALLSSLLTSPSRYPSRPSRPSRLVFTSRPSRAR</sequence>
<accession>A0AA40EAV5</accession>
<feature type="compositionally biased region" description="Low complexity" evidence="1">
    <location>
        <begin position="203"/>
        <end position="216"/>
    </location>
</feature>
<protein>
    <submittedName>
        <fullName evidence="2">Uncharacterized protein</fullName>
    </submittedName>
</protein>
<dbReference type="EMBL" id="JAUIRO010000001">
    <property type="protein sequence ID" value="KAK0734809.1"/>
    <property type="molecule type" value="Genomic_DNA"/>
</dbReference>
<name>A0AA40EAV5_9PEZI</name>
<dbReference type="RefSeq" id="XP_060303686.1">
    <property type="nucleotide sequence ID" value="XM_060447392.1"/>
</dbReference>
<gene>
    <name evidence="2" type="ORF">B0T26DRAFT_81883</name>
</gene>
<organism evidence="2 3">
    <name type="scientific">Lasiosphaeria miniovina</name>
    <dbReference type="NCBI Taxonomy" id="1954250"/>
    <lineage>
        <taxon>Eukaryota</taxon>
        <taxon>Fungi</taxon>
        <taxon>Dikarya</taxon>
        <taxon>Ascomycota</taxon>
        <taxon>Pezizomycotina</taxon>
        <taxon>Sordariomycetes</taxon>
        <taxon>Sordariomycetidae</taxon>
        <taxon>Sordariales</taxon>
        <taxon>Lasiosphaeriaceae</taxon>
        <taxon>Lasiosphaeria</taxon>
    </lineage>
</organism>
<evidence type="ECO:0000256" key="1">
    <source>
        <dbReference type="SAM" id="MobiDB-lite"/>
    </source>
</evidence>
<proteinExistence type="predicted"/>
<evidence type="ECO:0000313" key="3">
    <source>
        <dbReference type="Proteomes" id="UP001172101"/>
    </source>
</evidence>
<feature type="region of interest" description="Disordered" evidence="1">
    <location>
        <begin position="203"/>
        <end position="226"/>
    </location>
</feature>
<feature type="region of interest" description="Disordered" evidence="1">
    <location>
        <begin position="59"/>
        <end position="83"/>
    </location>
</feature>
<reference evidence="2" key="1">
    <citation type="submission" date="2023-06" db="EMBL/GenBank/DDBJ databases">
        <title>Genome-scale phylogeny and comparative genomics of the fungal order Sordariales.</title>
        <authorList>
            <consortium name="Lawrence Berkeley National Laboratory"/>
            <person name="Hensen N."/>
            <person name="Bonometti L."/>
            <person name="Westerberg I."/>
            <person name="Brannstrom I.O."/>
            <person name="Guillou S."/>
            <person name="Cros-Aarteil S."/>
            <person name="Calhoun S."/>
            <person name="Haridas S."/>
            <person name="Kuo A."/>
            <person name="Mondo S."/>
            <person name="Pangilinan J."/>
            <person name="Riley R."/>
            <person name="LaButti K."/>
            <person name="Andreopoulos B."/>
            <person name="Lipzen A."/>
            <person name="Chen C."/>
            <person name="Yanf M."/>
            <person name="Daum C."/>
            <person name="Ng V."/>
            <person name="Clum A."/>
            <person name="Steindorff A."/>
            <person name="Ohm R."/>
            <person name="Martin F."/>
            <person name="Silar P."/>
            <person name="Natvig D."/>
            <person name="Lalanne C."/>
            <person name="Gautier V."/>
            <person name="Ament-velasquez S.L."/>
            <person name="Kruys A."/>
            <person name="Hutchinson M.I."/>
            <person name="Powell A.J."/>
            <person name="Barry K."/>
            <person name="Miller A.N."/>
            <person name="Grigoriev I.V."/>
            <person name="Debuchy R."/>
            <person name="Gladieux P."/>
            <person name="Thoren M.H."/>
            <person name="Johannesson H."/>
        </authorList>
    </citation>
    <scope>NUCLEOTIDE SEQUENCE</scope>
    <source>
        <strain evidence="2">SMH2392-1A</strain>
    </source>
</reference>
<evidence type="ECO:0000313" key="2">
    <source>
        <dbReference type="EMBL" id="KAK0734809.1"/>
    </source>
</evidence>
<dbReference type="GeneID" id="85330662"/>